<sequence>MPFLVKSKTMPSFVKLKLRRDSLQAPLIAIVALLSAWFIALIILPQCKPAIASARQNLPSIAIDWSPNNDPRKNYNASKVALIIEPEPLPLLVPLILHMIGVVPPDWRFVFIGSKKSVWTVGRAFGIQVQQGLGKIEMMQLPQPWKIRSREDRSRLLTDTRFYDEFLPGVEWLLMFSSDSILCANSELSLNDWLDYTWAGATDNRENKNLAVYGDLSLRRVSTIKQILSFQSRYNDSAADDSWFGPRLEVLPDAKLAMTSDRPFAVQNNITSQPMGYNLRAHGDQVDKEVWKFPEARKEALKYCPEMHIILNMKLERERCPGDNRMGQIVASTTTAEAASTTS</sequence>
<keyword evidence="1" id="KW-0472">Membrane</keyword>
<organism evidence="3 4">
    <name type="scientific">Fusarium anthophilum</name>
    <dbReference type="NCBI Taxonomy" id="48485"/>
    <lineage>
        <taxon>Eukaryota</taxon>
        <taxon>Fungi</taxon>
        <taxon>Dikarya</taxon>
        <taxon>Ascomycota</taxon>
        <taxon>Pezizomycotina</taxon>
        <taxon>Sordariomycetes</taxon>
        <taxon>Hypocreomycetidae</taxon>
        <taxon>Hypocreales</taxon>
        <taxon>Nectriaceae</taxon>
        <taxon>Fusarium</taxon>
        <taxon>Fusarium fujikuroi species complex</taxon>
    </lineage>
</organism>
<comment type="caution">
    <text evidence="3">The sequence shown here is derived from an EMBL/GenBank/DDBJ whole genome shotgun (WGS) entry which is preliminary data.</text>
</comment>
<feature type="transmembrane region" description="Helical" evidence="1">
    <location>
        <begin position="25"/>
        <end position="44"/>
    </location>
</feature>
<evidence type="ECO:0000313" key="3">
    <source>
        <dbReference type="EMBL" id="KAF5253910.1"/>
    </source>
</evidence>
<evidence type="ECO:0000256" key="1">
    <source>
        <dbReference type="SAM" id="Phobius"/>
    </source>
</evidence>
<protein>
    <recommendedName>
        <fullName evidence="2">DUF5672 domain-containing protein</fullName>
    </recommendedName>
</protein>
<feature type="domain" description="DUF5672" evidence="2">
    <location>
        <begin position="135"/>
        <end position="277"/>
    </location>
</feature>
<keyword evidence="1" id="KW-0812">Transmembrane</keyword>
<evidence type="ECO:0000259" key="2">
    <source>
        <dbReference type="Pfam" id="PF18922"/>
    </source>
</evidence>
<accession>A0A8H5EB92</accession>
<proteinExistence type="predicted"/>
<dbReference type="InterPro" id="IPR043729">
    <property type="entry name" value="DUF5672"/>
</dbReference>
<name>A0A8H5EB92_9HYPO</name>
<dbReference type="Proteomes" id="UP000573603">
    <property type="component" value="Unassembled WGS sequence"/>
</dbReference>
<dbReference type="EMBL" id="JABEVY010000030">
    <property type="protein sequence ID" value="KAF5253910.1"/>
    <property type="molecule type" value="Genomic_DNA"/>
</dbReference>
<keyword evidence="4" id="KW-1185">Reference proteome</keyword>
<dbReference type="Pfam" id="PF18922">
    <property type="entry name" value="DUF5672"/>
    <property type="match status" value="1"/>
</dbReference>
<gene>
    <name evidence="3" type="ORF">FANTH_1235</name>
</gene>
<reference evidence="3 4" key="1">
    <citation type="journal article" date="2020" name="BMC Genomics">
        <title>Correction to: Identification and distribution of gene clusters required for synthesis of sphingolipid metabolism inhibitors in diverse species of the filamentous fungus Fusarium.</title>
        <authorList>
            <person name="Kim H.S."/>
            <person name="Lohmar J.M."/>
            <person name="Busman M."/>
            <person name="Brown D.W."/>
            <person name="Naumann T.A."/>
            <person name="Divon H.H."/>
            <person name="Lysoe E."/>
            <person name="Uhlig S."/>
            <person name="Proctor R.H."/>
        </authorList>
    </citation>
    <scope>NUCLEOTIDE SEQUENCE [LARGE SCALE GENOMIC DNA]</scope>
    <source>
        <strain evidence="3 4">NRRL 25214</strain>
    </source>
</reference>
<dbReference type="AlphaFoldDB" id="A0A8H5EB92"/>
<keyword evidence="1" id="KW-1133">Transmembrane helix</keyword>
<evidence type="ECO:0000313" key="4">
    <source>
        <dbReference type="Proteomes" id="UP000573603"/>
    </source>
</evidence>